<dbReference type="EMBL" id="CM055109">
    <property type="protein sequence ID" value="KAJ7523157.1"/>
    <property type="molecule type" value="Genomic_DNA"/>
</dbReference>
<accession>A0ACC2B138</accession>
<gene>
    <name evidence="1" type="ORF">O6H91_18G039600</name>
</gene>
<organism evidence="1 2">
    <name type="scientific">Diphasiastrum complanatum</name>
    <name type="common">Issler's clubmoss</name>
    <name type="synonym">Lycopodium complanatum</name>
    <dbReference type="NCBI Taxonomy" id="34168"/>
    <lineage>
        <taxon>Eukaryota</taxon>
        <taxon>Viridiplantae</taxon>
        <taxon>Streptophyta</taxon>
        <taxon>Embryophyta</taxon>
        <taxon>Tracheophyta</taxon>
        <taxon>Lycopodiopsida</taxon>
        <taxon>Lycopodiales</taxon>
        <taxon>Lycopodiaceae</taxon>
        <taxon>Lycopodioideae</taxon>
        <taxon>Diphasiastrum</taxon>
    </lineage>
</organism>
<evidence type="ECO:0000313" key="2">
    <source>
        <dbReference type="Proteomes" id="UP001162992"/>
    </source>
</evidence>
<sequence length="130" mass="14895">MALEWGALAAVVGAEALLLLFVTFPGLQNLRKGTIGVAKSALRPLMAVVPFSLFLLLDIYWKYETRLQCEQGTCSQSDREHHAKSMMKSQRNALLVFASLLLYWILYRVTNMLIRMDYLQQQLKRLKDSD</sequence>
<reference evidence="2" key="1">
    <citation type="journal article" date="2024" name="Proc. Natl. Acad. Sci. U.S.A.">
        <title>Extraordinary preservation of gene collinearity over three hundred million years revealed in homosporous lycophytes.</title>
        <authorList>
            <person name="Li C."/>
            <person name="Wickell D."/>
            <person name="Kuo L.Y."/>
            <person name="Chen X."/>
            <person name="Nie B."/>
            <person name="Liao X."/>
            <person name="Peng D."/>
            <person name="Ji J."/>
            <person name="Jenkins J."/>
            <person name="Williams M."/>
            <person name="Shu S."/>
            <person name="Plott C."/>
            <person name="Barry K."/>
            <person name="Rajasekar S."/>
            <person name="Grimwood J."/>
            <person name="Han X."/>
            <person name="Sun S."/>
            <person name="Hou Z."/>
            <person name="He W."/>
            <person name="Dai G."/>
            <person name="Sun C."/>
            <person name="Schmutz J."/>
            <person name="Leebens-Mack J.H."/>
            <person name="Li F.W."/>
            <person name="Wang L."/>
        </authorList>
    </citation>
    <scope>NUCLEOTIDE SEQUENCE [LARGE SCALE GENOMIC DNA]</scope>
    <source>
        <strain evidence="2">cv. PW_Plant_1</strain>
    </source>
</reference>
<keyword evidence="2" id="KW-1185">Reference proteome</keyword>
<name>A0ACC2B138_DIPCM</name>
<protein>
    <submittedName>
        <fullName evidence="1">Uncharacterized protein</fullName>
    </submittedName>
</protein>
<evidence type="ECO:0000313" key="1">
    <source>
        <dbReference type="EMBL" id="KAJ7523157.1"/>
    </source>
</evidence>
<proteinExistence type="predicted"/>
<dbReference type="Proteomes" id="UP001162992">
    <property type="component" value="Chromosome 18"/>
</dbReference>
<comment type="caution">
    <text evidence="1">The sequence shown here is derived from an EMBL/GenBank/DDBJ whole genome shotgun (WGS) entry which is preliminary data.</text>
</comment>